<dbReference type="Gene3D" id="1.20.1260.10">
    <property type="match status" value="1"/>
</dbReference>
<evidence type="ECO:0000256" key="1">
    <source>
        <dbReference type="SAM" id="SignalP"/>
    </source>
</evidence>
<dbReference type="Proteomes" id="UP001521181">
    <property type="component" value="Unassembled WGS sequence"/>
</dbReference>
<dbReference type="EMBL" id="JAJUOS010000005">
    <property type="protein sequence ID" value="MCE5973524.1"/>
    <property type="molecule type" value="Genomic_DNA"/>
</dbReference>
<name>A0ABS8YUI7_9RHOB</name>
<comment type="caution">
    <text evidence="3">The sequence shown here is derived from an EMBL/GenBank/DDBJ whole genome shotgun (WGS) entry which is preliminary data.</text>
</comment>
<proteinExistence type="predicted"/>
<sequence>MSRISRARRIAILSPLAFALAFGAYAQESHTGHTMESAAATADAAPSTAAYLAANAKMHADMAVPLTGDADVDFVRSMIPHHEGAVEMAQIVSEYGDDPEVRKLAQEIIAAQEAEIAWMVEWLEKNGQQ</sequence>
<dbReference type="InterPro" id="IPR005183">
    <property type="entry name" value="DUF305_CopM-like"/>
</dbReference>
<dbReference type="Pfam" id="PF03713">
    <property type="entry name" value="DUF305"/>
    <property type="match status" value="1"/>
</dbReference>
<accession>A0ABS8YUI7</accession>
<dbReference type="RefSeq" id="WP_233676510.1">
    <property type="nucleotide sequence ID" value="NZ_JAJUOS010000005.1"/>
</dbReference>
<gene>
    <name evidence="3" type="ORF">LZA78_08535</name>
</gene>
<feature type="signal peptide" evidence="1">
    <location>
        <begin position="1"/>
        <end position="26"/>
    </location>
</feature>
<feature type="domain" description="DUF305" evidence="2">
    <location>
        <begin position="71"/>
        <end position="128"/>
    </location>
</feature>
<dbReference type="InterPro" id="IPR012347">
    <property type="entry name" value="Ferritin-like"/>
</dbReference>
<organism evidence="3 4">
    <name type="scientific">Rhodobacter flavimaris</name>
    <dbReference type="NCBI Taxonomy" id="2907145"/>
    <lineage>
        <taxon>Bacteria</taxon>
        <taxon>Pseudomonadati</taxon>
        <taxon>Pseudomonadota</taxon>
        <taxon>Alphaproteobacteria</taxon>
        <taxon>Rhodobacterales</taxon>
        <taxon>Rhodobacter group</taxon>
        <taxon>Rhodobacter</taxon>
    </lineage>
</organism>
<evidence type="ECO:0000313" key="4">
    <source>
        <dbReference type="Proteomes" id="UP001521181"/>
    </source>
</evidence>
<feature type="chain" id="PRO_5046780011" evidence="1">
    <location>
        <begin position="27"/>
        <end position="129"/>
    </location>
</feature>
<dbReference type="PANTHER" id="PTHR36933:SF1">
    <property type="entry name" value="SLL0788 PROTEIN"/>
    <property type="match status" value="1"/>
</dbReference>
<evidence type="ECO:0000313" key="3">
    <source>
        <dbReference type="EMBL" id="MCE5973524.1"/>
    </source>
</evidence>
<keyword evidence="4" id="KW-1185">Reference proteome</keyword>
<evidence type="ECO:0000259" key="2">
    <source>
        <dbReference type="Pfam" id="PF03713"/>
    </source>
</evidence>
<keyword evidence="1" id="KW-0732">Signal</keyword>
<dbReference type="PANTHER" id="PTHR36933">
    <property type="entry name" value="SLL0788 PROTEIN"/>
    <property type="match status" value="1"/>
</dbReference>
<protein>
    <submittedName>
        <fullName evidence="3">DUF305 domain-containing protein</fullName>
    </submittedName>
</protein>
<reference evidence="3 4" key="1">
    <citation type="submission" date="2021-12" db="EMBL/GenBank/DDBJ databases">
        <title>Sinirhodobacter sp. WL0062 is a bacterium isolated from seawater.</title>
        <authorList>
            <person name="Wang L."/>
            <person name="He W."/>
            <person name="Zhang D.-F."/>
        </authorList>
    </citation>
    <scope>NUCLEOTIDE SEQUENCE [LARGE SCALE GENOMIC DNA]</scope>
    <source>
        <strain evidence="3 4">WL0062</strain>
    </source>
</reference>